<feature type="non-terminal residue" evidence="1">
    <location>
        <position position="112"/>
    </location>
</feature>
<name>A0A9N7MF55_STRHE</name>
<reference evidence="1" key="1">
    <citation type="submission" date="2019-12" db="EMBL/GenBank/DDBJ databases">
        <authorList>
            <person name="Scholes J."/>
        </authorList>
    </citation>
    <scope>NUCLEOTIDE SEQUENCE</scope>
</reference>
<evidence type="ECO:0000313" key="1">
    <source>
        <dbReference type="EMBL" id="CAA0808629.1"/>
    </source>
</evidence>
<dbReference type="AlphaFoldDB" id="A0A9N7MF55"/>
<dbReference type="Proteomes" id="UP001153555">
    <property type="component" value="Unassembled WGS sequence"/>
</dbReference>
<evidence type="ECO:0000313" key="2">
    <source>
        <dbReference type="Proteomes" id="UP001153555"/>
    </source>
</evidence>
<accession>A0A9N7MF55</accession>
<sequence length="112" mass="13557">NMWVRHHSFYDTVRASWQQATHLYGMRNLEEKLKRLRCVLKQWNWTTFGDISQRLTAAQTAYAEAERTYDLDSSPENRSEMRRCHAEYQLRLLMEEDFWKQKAAVRWVAEGE</sequence>
<dbReference type="OrthoDB" id="1741802at2759"/>
<keyword evidence="2" id="KW-1185">Reference proteome</keyword>
<gene>
    <name evidence="1" type="ORF">SHERM_10858</name>
</gene>
<feature type="non-terminal residue" evidence="1">
    <location>
        <position position="1"/>
    </location>
</feature>
<proteinExistence type="predicted"/>
<protein>
    <submittedName>
        <fullName evidence="1">Uncharacterized protein</fullName>
    </submittedName>
</protein>
<dbReference type="EMBL" id="CACSLK010003174">
    <property type="protein sequence ID" value="CAA0808629.1"/>
    <property type="molecule type" value="Genomic_DNA"/>
</dbReference>
<comment type="caution">
    <text evidence="1">The sequence shown here is derived from an EMBL/GenBank/DDBJ whole genome shotgun (WGS) entry which is preliminary data.</text>
</comment>
<organism evidence="1 2">
    <name type="scientific">Striga hermonthica</name>
    <name type="common">Purple witchweed</name>
    <name type="synonym">Buchnera hermonthica</name>
    <dbReference type="NCBI Taxonomy" id="68872"/>
    <lineage>
        <taxon>Eukaryota</taxon>
        <taxon>Viridiplantae</taxon>
        <taxon>Streptophyta</taxon>
        <taxon>Embryophyta</taxon>
        <taxon>Tracheophyta</taxon>
        <taxon>Spermatophyta</taxon>
        <taxon>Magnoliopsida</taxon>
        <taxon>eudicotyledons</taxon>
        <taxon>Gunneridae</taxon>
        <taxon>Pentapetalae</taxon>
        <taxon>asterids</taxon>
        <taxon>lamiids</taxon>
        <taxon>Lamiales</taxon>
        <taxon>Orobanchaceae</taxon>
        <taxon>Buchnereae</taxon>
        <taxon>Striga</taxon>
    </lineage>
</organism>